<evidence type="ECO:0000259" key="5">
    <source>
        <dbReference type="Pfam" id="PF03931"/>
    </source>
</evidence>
<dbReference type="InterPro" id="IPR016072">
    <property type="entry name" value="Skp1_comp_dimer"/>
</dbReference>
<evidence type="ECO:0000259" key="4">
    <source>
        <dbReference type="Pfam" id="PF01466"/>
    </source>
</evidence>
<organism evidence="6 7">
    <name type="scientific">Ditylenchus destructor</name>
    <dbReference type="NCBI Taxonomy" id="166010"/>
    <lineage>
        <taxon>Eukaryota</taxon>
        <taxon>Metazoa</taxon>
        <taxon>Ecdysozoa</taxon>
        <taxon>Nematoda</taxon>
        <taxon>Chromadorea</taxon>
        <taxon>Rhabditida</taxon>
        <taxon>Tylenchina</taxon>
        <taxon>Tylenchomorpha</taxon>
        <taxon>Sphaerularioidea</taxon>
        <taxon>Anguinidae</taxon>
        <taxon>Anguininae</taxon>
        <taxon>Ditylenchus</taxon>
    </lineage>
</organism>
<evidence type="ECO:0000313" key="7">
    <source>
        <dbReference type="Proteomes" id="UP001201812"/>
    </source>
</evidence>
<comment type="caution">
    <text evidence="6">The sequence shown here is derived from an EMBL/GenBank/DDBJ whole genome shotgun (WGS) entry which is preliminary data.</text>
</comment>
<dbReference type="SUPFAM" id="SSF81382">
    <property type="entry name" value="Skp1 dimerisation domain-like"/>
    <property type="match status" value="1"/>
</dbReference>
<comment type="similarity">
    <text evidence="1 3">Belongs to the SKP1 family.</text>
</comment>
<feature type="domain" description="SKP1 component dimerisation" evidence="4">
    <location>
        <begin position="122"/>
        <end position="169"/>
    </location>
</feature>
<dbReference type="EMBL" id="JAKKPZ010000506">
    <property type="protein sequence ID" value="KAI1694471.1"/>
    <property type="molecule type" value="Genomic_DNA"/>
</dbReference>
<dbReference type="Pfam" id="PF03931">
    <property type="entry name" value="Skp1_POZ"/>
    <property type="match status" value="1"/>
</dbReference>
<dbReference type="InterPro" id="IPR011333">
    <property type="entry name" value="SKP1/BTB/POZ_sf"/>
</dbReference>
<evidence type="ECO:0000256" key="3">
    <source>
        <dbReference type="PIRNR" id="PIRNR028729"/>
    </source>
</evidence>
<dbReference type="PIRSF" id="PIRSF028729">
    <property type="entry name" value="E3_ubiquit_lig_SCF_Skp"/>
    <property type="match status" value="1"/>
</dbReference>
<feature type="domain" description="SKP1 component POZ" evidence="5">
    <location>
        <begin position="9"/>
        <end position="70"/>
    </location>
</feature>
<keyword evidence="7" id="KW-1185">Reference proteome</keyword>
<dbReference type="PANTHER" id="PTHR11165">
    <property type="entry name" value="SKP1"/>
    <property type="match status" value="1"/>
</dbReference>
<dbReference type="Proteomes" id="UP001201812">
    <property type="component" value="Unassembled WGS sequence"/>
</dbReference>
<dbReference type="InterPro" id="IPR016073">
    <property type="entry name" value="Skp1_comp_POZ"/>
</dbReference>
<sequence length="171" mass="20161">MSEDYVVDVHTNDGKVVKVDFEAMKQSLLFRDMLDALSIDSRETGRVEFPVQKINAATMDNVAEWCRNHVGAPEPVIQEKPDTKERIWFDFNEWESKFFQELEVQEIIDLASAADYLQVAALYLYCCQELARRMREVNLDPVKIREMFNLEDDLTDEEKKEIQEKNVWINY</sequence>
<dbReference type="SUPFAM" id="SSF54695">
    <property type="entry name" value="POZ domain"/>
    <property type="match status" value="1"/>
</dbReference>
<dbReference type="GO" id="GO:0006511">
    <property type="term" value="P:ubiquitin-dependent protein catabolic process"/>
    <property type="evidence" value="ECO:0007669"/>
    <property type="project" value="InterPro"/>
</dbReference>
<keyword evidence="2 3" id="KW-0833">Ubl conjugation pathway</keyword>
<dbReference type="SMART" id="SM00512">
    <property type="entry name" value="Skp1"/>
    <property type="match status" value="1"/>
</dbReference>
<evidence type="ECO:0000313" key="6">
    <source>
        <dbReference type="EMBL" id="KAI1694471.1"/>
    </source>
</evidence>
<dbReference type="Gene3D" id="3.30.710.10">
    <property type="entry name" value="Potassium Channel Kv1.1, Chain A"/>
    <property type="match status" value="1"/>
</dbReference>
<proteinExistence type="inferred from homology"/>
<dbReference type="InterPro" id="IPR036296">
    <property type="entry name" value="SKP1-like_dim_sf"/>
</dbReference>
<reference evidence="6" key="1">
    <citation type="submission" date="2022-01" db="EMBL/GenBank/DDBJ databases">
        <title>Genome Sequence Resource for Two Populations of Ditylenchus destructor, the Migratory Endoparasitic Phytonematode.</title>
        <authorList>
            <person name="Zhang H."/>
            <person name="Lin R."/>
            <person name="Xie B."/>
        </authorList>
    </citation>
    <scope>NUCLEOTIDE SEQUENCE</scope>
    <source>
        <strain evidence="6">BazhouSP</strain>
    </source>
</reference>
<dbReference type="AlphaFoldDB" id="A0AAD4MGR5"/>
<accession>A0AAD4MGR5</accession>
<comment type="pathway">
    <text evidence="3">Protein modification; protein ubiquitination.</text>
</comment>
<dbReference type="InterPro" id="IPR016897">
    <property type="entry name" value="SKP1"/>
</dbReference>
<evidence type="ECO:0000256" key="2">
    <source>
        <dbReference type="ARBA" id="ARBA00022786"/>
    </source>
</evidence>
<evidence type="ECO:0000256" key="1">
    <source>
        <dbReference type="ARBA" id="ARBA00009993"/>
    </source>
</evidence>
<comment type="function">
    <text evidence="3">Probable essential component of SCF (SKP1-CUL1-F-box protein) E3 ubiquitin-protein ligase complexes, which mediate the ubiquitination and subsequent proteasomal degradation of target proteins. Regulates cell proliferation during embryonic and larval development.</text>
</comment>
<protein>
    <recommendedName>
        <fullName evidence="3">Skp1-related protein</fullName>
    </recommendedName>
</protein>
<dbReference type="InterPro" id="IPR001232">
    <property type="entry name" value="SKP1-like"/>
</dbReference>
<gene>
    <name evidence="6" type="ORF">DdX_20096</name>
</gene>
<name>A0AAD4MGR5_9BILA</name>
<dbReference type="Pfam" id="PF01466">
    <property type="entry name" value="Skp1"/>
    <property type="match status" value="1"/>
</dbReference>